<dbReference type="KEGG" id="saes:HBH39_01500"/>
<gene>
    <name evidence="3" type="ORF">HBH39_01500</name>
</gene>
<dbReference type="Gene3D" id="3.30.70.1070">
    <property type="entry name" value="Sporulation related repeat"/>
    <property type="match status" value="1"/>
</dbReference>
<dbReference type="Pfam" id="PF05036">
    <property type="entry name" value="SPOR"/>
    <property type="match status" value="1"/>
</dbReference>
<dbReference type="PANTHER" id="PTHR35894:SF5">
    <property type="entry name" value="MU-LIKE PROPHAGE FLUMU DNA TRANSPOSITION PROTEIN B"/>
    <property type="match status" value="1"/>
</dbReference>
<dbReference type="SUPFAM" id="SSF52540">
    <property type="entry name" value="P-loop containing nucleoside triphosphate hydrolases"/>
    <property type="match status" value="1"/>
</dbReference>
<keyword evidence="4" id="KW-1185">Reference proteome</keyword>
<accession>A0A6G9QGY4</accession>
<sequence>MSSELLLLPSQDALIQRLQHIASYSEQLLLLCGVKGSGKSTLSIALASELDEYNSALVLCPQHAEPCEIRRKILVQLISSPIFDDDVPLIETFVRIQSTLTKPLHIIIDDAHLLPKTLWAECILLSQMMCAGAKVSVTMAMDSSYYPTLVAELSESMRDNLLPITIEALPVSERNGLYQSLLLRTGQTPFTPRDIIYRQLEKQTGTPAEVVDLLALALEKPEVEVNKWSWQVKTMLISVGILLVIGSIYWFNRGQLESFFSQPQVEKQLTVLQLQHKQQANRFLVEHGRKLVFAVVNKNSQDTNFGASETAKQLKPLLEQVETHASQYPLNSGILITKIDSHDEVTITSTKISKNDTQSATTFAPIKTQKVSANIENTLLSDKINIAEIHQAVQPAAFKEADLTAPSKIPPGKPQGFTLQIASVNNQKSLDVIIAKLSREQNLYLAKHQSRFVLLLGQFNSTEQAQAVAKRIQQLGLSAPWVRKWQDLDEYIIEREIR</sequence>
<evidence type="ECO:0000313" key="3">
    <source>
        <dbReference type="EMBL" id="QIR13327.1"/>
    </source>
</evidence>
<dbReference type="EMBL" id="CP050313">
    <property type="protein sequence ID" value="QIR13327.1"/>
    <property type="molecule type" value="Genomic_DNA"/>
</dbReference>
<dbReference type="GO" id="GO:0016887">
    <property type="term" value="F:ATP hydrolysis activity"/>
    <property type="evidence" value="ECO:0007669"/>
    <property type="project" value="InterPro"/>
</dbReference>
<evidence type="ECO:0000259" key="2">
    <source>
        <dbReference type="Pfam" id="PF13401"/>
    </source>
</evidence>
<dbReference type="RefSeq" id="WP_167674950.1">
    <property type="nucleotide sequence ID" value="NZ_CP050313.1"/>
</dbReference>
<dbReference type="GO" id="GO:0042834">
    <property type="term" value="F:peptidoglycan binding"/>
    <property type="evidence" value="ECO:0007669"/>
    <property type="project" value="InterPro"/>
</dbReference>
<proteinExistence type="predicted"/>
<dbReference type="InterPro" id="IPR027417">
    <property type="entry name" value="P-loop_NTPase"/>
</dbReference>
<evidence type="ECO:0000259" key="1">
    <source>
        <dbReference type="Pfam" id="PF05036"/>
    </source>
</evidence>
<organism evidence="3 4">
    <name type="scientific">Shewanella aestuarii</name>
    <dbReference type="NCBI Taxonomy" id="1028752"/>
    <lineage>
        <taxon>Bacteria</taxon>
        <taxon>Pseudomonadati</taxon>
        <taxon>Pseudomonadota</taxon>
        <taxon>Gammaproteobacteria</taxon>
        <taxon>Alteromonadales</taxon>
        <taxon>Shewanellaceae</taxon>
        <taxon>Shewanella</taxon>
    </lineage>
</organism>
<feature type="domain" description="SPOR" evidence="1">
    <location>
        <begin position="414"/>
        <end position="484"/>
    </location>
</feature>
<evidence type="ECO:0000313" key="4">
    <source>
        <dbReference type="Proteomes" id="UP000502608"/>
    </source>
</evidence>
<feature type="domain" description="ORC1/DEAH AAA+ ATPase" evidence="2">
    <location>
        <begin position="25"/>
        <end position="141"/>
    </location>
</feature>
<reference evidence="3 4" key="1">
    <citation type="submission" date="2020-03" db="EMBL/GenBank/DDBJ databases">
        <title>Complete genome sequence of Shewanella sp.</title>
        <authorList>
            <person name="Kim Y.-S."/>
            <person name="Kim S.-J."/>
            <person name="Jung H.-K."/>
            <person name="Kim K.-H."/>
        </authorList>
    </citation>
    <scope>NUCLEOTIDE SEQUENCE [LARGE SCALE GENOMIC DNA]</scope>
    <source>
        <strain evidence="3 4">PN3F2</strain>
    </source>
</reference>
<name>A0A6G9QGY4_9GAMM</name>
<dbReference type="InterPro" id="IPR052026">
    <property type="entry name" value="ExeA_AAA_ATPase_DNA-bind"/>
</dbReference>
<dbReference type="AlphaFoldDB" id="A0A6G9QGY4"/>
<dbReference type="Pfam" id="PF13401">
    <property type="entry name" value="AAA_22"/>
    <property type="match status" value="1"/>
</dbReference>
<dbReference type="SUPFAM" id="SSF110997">
    <property type="entry name" value="Sporulation related repeat"/>
    <property type="match status" value="1"/>
</dbReference>
<dbReference type="InterPro" id="IPR049945">
    <property type="entry name" value="AAA_22"/>
</dbReference>
<dbReference type="Gene3D" id="3.40.50.300">
    <property type="entry name" value="P-loop containing nucleotide triphosphate hydrolases"/>
    <property type="match status" value="1"/>
</dbReference>
<dbReference type="InterPro" id="IPR036680">
    <property type="entry name" value="SPOR-like_sf"/>
</dbReference>
<dbReference type="Proteomes" id="UP000502608">
    <property type="component" value="Chromosome"/>
</dbReference>
<dbReference type="PANTHER" id="PTHR35894">
    <property type="entry name" value="GENERAL SECRETION PATHWAY PROTEIN A-RELATED"/>
    <property type="match status" value="1"/>
</dbReference>
<dbReference type="InterPro" id="IPR007730">
    <property type="entry name" value="SPOR-like_dom"/>
</dbReference>
<protein>
    <submittedName>
        <fullName evidence="3">AAA family ATPase</fullName>
    </submittedName>
</protein>